<evidence type="ECO:0000256" key="2">
    <source>
        <dbReference type="SAM" id="Coils"/>
    </source>
</evidence>
<keyword evidence="1" id="KW-0238">DNA-binding</keyword>
<dbReference type="Proteomes" id="UP000284763">
    <property type="component" value="Unassembled WGS sequence"/>
</dbReference>
<dbReference type="SUPFAM" id="SSF47413">
    <property type="entry name" value="lambda repressor-like DNA-binding domains"/>
    <property type="match status" value="1"/>
</dbReference>
<feature type="domain" description="HTH cro/C1-type" evidence="4">
    <location>
        <begin position="83"/>
        <end position="137"/>
    </location>
</feature>
<gene>
    <name evidence="5" type="ORF">D5R95_07220</name>
</gene>
<dbReference type="AlphaFoldDB" id="A0A3R7VWS7"/>
<evidence type="ECO:0000256" key="1">
    <source>
        <dbReference type="ARBA" id="ARBA00023125"/>
    </source>
</evidence>
<dbReference type="NCBIfam" id="TIGR00270">
    <property type="entry name" value="multiprotein bridging factor aMBF1"/>
    <property type="match status" value="1"/>
</dbReference>
<dbReference type="PANTHER" id="PTHR10245:SF15">
    <property type="entry name" value="ENDOTHELIAL DIFFERENTIATION-RELATED FACTOR 1"/>
    <property type="match status" value="1"/>
</dbReference>
<dbReference type="EMBL" id="QZAB01000452">
    <property type="protein sequence ID" value="RQD82427.1"/>
    <property type="molecule type" value="Genomic_DNA"/>
</dbReference>
<dbReference type="InterPro" id="IPR001387">
    <property type="entry name" value="Cro/C1-type_HTH"/>
</dbReference>
<dbReference type="PANTHER" id="PTHR10245">
    <property type="entry name" value="ENDOTHELIAL DIFFERENTIATION-RELATED FACTOR 1 MULTIPROTEIN BRIDGING FACTOR 1"/>
    <property type="match status" value="1"/>
</dbReference>
<sequence>MQCEICGAELRDKPIKVIVEGSELDACSKCAQYGKAHDKRSPVSKKISPVMQQHTPKKRPQKPSSNILRDIKEELVEDYNEILREAREKNNLTQEELAFKIKEKESLIKKIERGDITPEESVLKKIERTLNIELTEKIDTEDWSGDGFDKGTTLGDIVKIKKK</sequence>
<dbReference type="Pfam" id="PF01381">
    <property type="entry name" value="HTH_3"/>
    <property type="match status" value="1"/>
</dbReference>
<proteinExistence type="predicted"/>
<organism evidence="5 6">
    <name type="scientific">Methanosalsum natronophilum</name>
    <dbReference type="NCBI Taxonomy" id="768733"/>
    <lineage>
        <taxon>Archaea</taxon>
        <taxon>Methanobacteriati</taxon>
        <taxon>Methanobacteriota</taxon>
        <taxon>Stenosarchaea group</taxon>
        <taxon>Methanomicrobia</taxon>
        <taxon>Methanosarcinales</taxon>
        <taxon>Methanosarcinaceae</taxon>
        <taxon>Methanosalsum</taxon>
    </lineage>
</organism>
<protein>
    <submittedName>
        <fullName evidence="5">TIGR00270 family protein</fullName>
    </submittedName>
</protein>
<dbReference type="InterPro" id="IPR004451">
    <property type="entry name" value="MJ0586"/>
</dbReference>
<reference evidence="5 6" key="1">
    <citation type="submission" date="2018-08" db="EMBL/GenBank/DDBJ databases">
        <title>The metabolism and importance of syntrophic acetate oxidation coupled to methane or sulfide production in haloalkaline environments.</title>
        <authorList>
            <person name="Timmers P.H.A."/>
            <person name="Vavourakis C.D."/>
            <person name="Sorokin D.Y."/>
            <person name="Sinninghe Damste J.S."/>
            <person name="Muyzer G."/>
            <person name="Stams A.J.M."/>
            <person name="Plugge C.M."/>
        </authorList>
    </citation>
    <scope>NUCLEOTIDE SEQUENCE [LARGE SCALE GENOMIC DNA]</scope>
    <source>
        <strain evidence="5">MSAO_Arc3</strain>
    </source>
</reference>
<keyword evidence="2" id="KW-0175">Coiled coil</keyword>
<dbReference type="InterPro" id="IPR010982">
    <property type="entry name" value="Lambda_DNA-bd_dom_sf"/>
</dbReference>
<evidence type="ECO:0000313" key="5">
    <source>
        <dbReference type="EMBL" id="RQD82427.1"/>
    </source>
</evidence>
<evidence type="ECO:0000313" key="6">
    <source>
        <dbReference type="Proteomes" id="UP000284763"/>
    </source>
</evidence>
<dbReference type="CDD" id="cd00093">
    <property type="entry name" value="HTH_XRE"/>
    <property type="match status" value="1"/>
</dbReference>
<feature type="region of interest" description="Disordered" evidence="3">
    <location>
        <begin position="36"/>
        <end position="67"/>
    </location>
</feature>
<evidence type="ECO:0000259" key="4">
    <source>
        <dbReference type="PROSITE" id="PS50943"/>
    </source>
</evidence>
<dbReference type="Gene3D" id="1.10.260.40">
    <property type="entry name" value="lambda repressor-like DNA-binding domains"/>
    <property type="match status" value="1"/>
</dbReference>
<feature type="coiled-coil region" evidence="2">
    <location>
        <begin position="69"/>
        <end position="103"/>
    </location>
</feature>
<accession>A0A3R7VWS7</accession>
<dbReference type="SMART" id="SM00530">
    <property type="entry name" value="HTH_XRE"/>
    <property type="match status" value="1"/>
</dbReference>
<comment type="caution">
    <text evidence="5">The sequence shown here is derived from an EMBL/GenBank/DDBJ whole genome shotgun (WGS) entry which is preliminary data.</text>
</comment>
<dbReference type="GO" id="GO:0003677">
    <property type="term" value="F:DNA binding"/>
    <property type="evidence" value="ECO:0007669"/>
    <property type="project" value="UniProtKB-KW"/>
</dbReference>
<name>A0A3R7VWS7_9EURY</name>
<evidence type="ECO:0000256" key="3">
    <source>
        <dbReference type="SAM" id="MobiDB-lite"/>
    </source>
</evidence>
<dbReference type="PROSITE" id="PS50943">
    <property type="entry name" value="HTH_CROC1"/>
    <property type="match status" value="1"/>
</dbReference>